<dbReference type="InterPro" id="IPR027417">
    <property type="entry name" value="P-loop_NTPase"/>
</dbReference>
<reference evidence="1" key="1">
    <citation type="journal article" date="2014" name="Front. Microbiol.">
        <title>High frequency of phylogenetically diverse reductive dehalogenase-homologous genes in deep subseafloor sedimentary metagenomes.</title>
        <authorList>
            <person name="Kawai M."/>
            <person name="Futagami T."/>
            <person name="Toyoda A."/>
            <person name="Takaki Y."/>
            <person name="Nishi S."/>
            <person name="Hori S."/>
            <person name="Arai W."/>
            <person name="Tsubouchi T."/>
            <person name="Morono Y."/>
            <person name="Uchiyama I."/>
            <person name="Ito T."/>
            <person name="Fujiyama A."/>
            <person name="Inagaki F."/>
            <person name="Takami H."/>
        </authorList>
    </citation>
    <scope>NUCLEOTIDE SEQUENCE</scope>
    <source>
        <strain evidence="1">Expedition CK06-06</strain>
    </source>
</reference>
<comment type="caution">
    <text evidence="1">The sequence shown here is derived from an EMBL/GenBank/DDBJ whole genome shotgun (WGS) entry which is preliminary data.</text>
</comment>
<proteinExistence type="predicted"/>
<dbReference type="AlphaFoldDB" id="X1J0G3"/>
<dbReference type="Gene3D" id="3.40.50.300">
    <property type="entry name" value="P-loop containing nucleotide triphosphate hydrolases"/>
    <property type="match status" value="1"/>
</dbReference>
<organism evidence="1">
    <name type="scientific">marine sediment metagenome</name>
    <dbReference type="NCBI Taxonomy" id="412755"/>
    <lineage>
        <taxon>unclassified sequences</taxon>
        <taxon>metagenomes</taxon>
        <taxon>ecological metagenomes</taxon>
    </lineage>
</organism>
<name>X1J0G3_9ZZZZ</name>
<evidence type="ECO:0000313" key="1">
    <source>
        <dbReference type="EMBL" id="GAH74965.1"/>
    </source>
</evidence>
<gene>
    <name evidence="1" type="ORF">S03H2_49804</name>
</gene>
<sequence length="263" mass="30046">YLGLSFKERPAQACILKKIYGMKLTEEELKIYLKLTKNREEFETEIEKEEAVLILGSRSGKSLIASIIALYESIVKSKQWRKRLNKGEFGYAVIVSTRQRQSEQIIGANCLRLLQNSPSLKNYIKDSTMSELTLKNNMRIVSSPCVSSAYRGVPIYFLACDEIGHFFVEGPKADSEILSALLPRMSQFYGAKLILVSTPAAKQGSLWNYYEEGFKVPKRFTTQSDSLFVNPLINKAFLEKEKARDIDNYDREFMAQFAEKVET</sequence>
<accession>X1J0G3</accession>
<feature type="non-terminal residue" evidence="1">
    <location>
        <position position="263"/>
    </location>
</feature>
<protein>
    <recommendedName>
        <fullName evidence="2">Terminase large subunit gp17-like C-terminal domain-containing protein</fullName>
    </recommendedName>
</protein>
<dbReference type="EMBL" id="BARU01031493">
    <property type="protein sequence ID" value="GAH74965.1"/>
    <property type="molecule type" value="Genomic_DNA"/>
</dbReference>
<evidence type="ECO:0008006" key="2">
    <source>
        <dbReference type="Google" id="ProtNLM"/>
    </source>
</evidence>
<feature type="non-terminal residue" evidence="1">
    <location>
        <position position="1"/>
    </location>
</feature>